<proteinExistence type="predicted"/>
<gene>
    <name evidence="1" type="ORF">CEXT_310901</name>
</gene>
<comment type="caution">
    <text evidence="1">The sequence shown here is derived from an EMBL/GenBank/DDBJ whole genome shotgun (WGS) entry which is preliminary data.</text>
</comment>
<dbReference type="Proteomes" id="UP001054945">
    <property type="component" value="Unassembled WGS sequence"/>
</dbReference>
<keyword evidence="2" id="KW-1185">Reference proteome</keyword>
<name>A0AAV4WZD3_CAEEX</name>
<organism evidence="1 2">
    <name type="scientific">Caerostris extrusa</name>
    <name type="common">Bark spider</name>
    <name type="synonym">Caerostris bankana</name>
    <dbReference type="NCBI Taxonomy" id="172846"/>
    <lineage>
        <taxon>Eukaryota</taxon>
        <taxon>Metazoa</taxon>
        <taxon>Ecdysozoa</taxon>
        <taxon>Arthropoda</taxon>
        <taxon>Chelicerata</taxon>
        <taxon>Arachnida</taxon>
        <taxon>Araneae</taxon>
        <taxon>Araneomorphae</taxon>
        <taxon>Entelegynae</taxon>
        <taxon>Araneoidea</taxon>
        <taxon>Araneidae</taxon>
        <taxon>Caerostris</taxon>
    </lineage>
</organism>
<evidence type="ECO:0000313" key="2">
    <source>
        <dbReference type="Proteomes" id="UP001054945"/>
    </source>
</evidence>
<reference evidence="1 2" key="1">
    <citation type="submission" date="2021-06" db="EMBL/GenBank/DDBJ databases">
        <title>Caerostris extrusa draft genome.</title>
        <authorList>
            <person name="Kono N."/>
            <person name="Arakawa K."/>
        </authorList>
    </citation>
    <scope>NUCLEOTIDE SEQUENCE [LARGE SCALE GENOMIC DNA]</scope>
</reference>
<evidence type="ECO:0000313" key="1">
    <source>
        <dbReference type="EMBL" id="GIY86883.1"/>
    </source>
</evidence>
<accession>A0AAV4WZD3</accession>
<sequence length="97" mass="11117">MDIKDIPTFPYKSSRIFEEKKKHSYDKVYSFTHYANKVNYTNCKNLHPSNALSYETLQRSVEDESTPISMGGICDRLPTPLNVTFCNNPILPEAQSP</sequence>
<protein>
    <submittedName>
        <fullName evidence="1">Uncharacterized protein</fullName>
    </submittedName>
</protein>
<dbReference type="AlphaFoldDB" id="A0AAV4WZD3"/>
<dbReference type="EMBL" id="BPLR01016856">
    <property type="protein sequence ID" value="GIY86883.1"/>
    <property type="molecule type" value="Genomic_DNA"/>
</dbReference>